<evidence type="ECO:0000256" key="1">
    <source>
        <dbReference type="ARBA" id="ARBA00004141"/>
    </source>
</evidence>
<gene>
    <name evidence="15" type="ORF">CTOB1V02_LOCUS3187</name>
</gene>
<evidence type="ECO:0000256" key="11">
    <source>
        <dbReference type="ARBA" id="ARBA00023303"/>
    </source>
</evidence>
<feature type="region of interest" description="Disordered" evidence="12">
    <location>
        <begin position="178"/>
        <end position="224"/>
    </location>
</feature>
<dbReference type="InterPro" id="IPR002110">
    <property type="entry name" value="Ankyrin_rpt"/>
</dbReference>
<evidence type="ECO:0000256" key="13">
    <source>
        <dbReference type="SAM" id="Phobius"/>
    </source>
</evidence>
<keyword evidence="10" id="KW-0325">Glycoprotein</keyword>
<organism evidence="15">
    <name type="scientific">Cyprideis torosa</name>
    <dbReference type="NCBI Taxonomy" id="163714"/>
    <lineage>
        <taxon>Eukaryota</taxon>
        <taxon>Metazoa</taxon>
        <taxon>Ecdysozoa</taxon>
        <taxon>Arthropoda</taxon>
        <taxon>Crustacea</taxon>
        <taxon>Oligostraca</taxon>
        <taxon>Ostracoda</taxon>
        <taxon>Podocopa</taxon>
        <taxon>Podocopida</taxon>
        <taxon>Cytherocopina</taxon>
        <taxon>Cytheroidea</taxon>
        <taxon>Cytherideidae</taxon>
        <taxon>Cyprideis</taxon>
    </lineage>
</organism>
<dbReference type="PANTHER" id="PTHR47143:SF1">
    <property type="entry name" value="ION_TRANS DOMAIN-CONTAINING PROTEIN"/>
    <property type="match status" value="1"/>
</dbReference>
<keyword evidence="6 13" id="KW-1133">Transmembrane helix</keyword>
<proteinExistence type="predicted"/>
<name>A0A7R8ZI40_9CRUS</name>
<dbReference type="PROSITE" id="PS50088">
    <property type="entry name" value="ANK_REPEAT"/>
    <property type="match status" value="7"/>
</dbReference>
<keyword evidence="9 13" id="KW-0472">Membrane</keyword>
<sequence>MSASTIPRLDSYLDRRSSPVALPLSILTWAPRGTVGPSVQTLPTTVPVERGNAGETYRRGVQLPLVVAPSFIGNESHLLFLGSPNDAFRRPKGRHNSLASLGNPALTTTPGPAPVEEGTEIHSTLLLASSAKSLIASVQLVRKVTKVTEERRMDAETGRGGCQLHLNSALVKQSLSSDVAEGYANPEEPSETTLLSRRERSHSISSSSDTYDEDDVDPLSGDAGHGDVSRDLIRLQLPRSLYYTGDEEAEGLQEIESGCAKDFCTALRRFLDDGTGDIQAILSERNQKEKALAMFLSAIRGNLQVLKAALEAGAAIGAHDSMGRTVLHRCSRLGRTQVVELLLEEGGASVDSLDEDTNSITPLCCAGAGGAVDVCRLLLRHGANINAGLDKGISPLKCAVAFRRVECVRFLLDSGALLICPAPWSETPVHIAASEGFEDCLELLLQHGGSRDDRRGKESMTPLHLAAFSRHHRCVRLLLESIARSNLEACDSKRRTALHLAASVQSVEGVKLLLEYRAQVDVRDVDLRTPLHLAVAKRAINLECVHALLDAGADPNVRDIQGFTPLHYAAANEFTQCIKLLLERGADVTIRNKSDVTPLMYIVRKTPCVLNKFKEMFDEGLLLRDNRCDREEILKMDFRTLLPHSVTTGRLPPFKSSPPMEKYSDPSGYKETLLFINFIKTGQTWLLMHPLCESFLHFKWLRVRKFFFFNIFFYSAFVLFLTLYTSKVFRMNCLMEPSSTTFNETSSDCDDFNTLEKRLVFYRSHDIVIRWSLLLVFTSVLFVKEGYQIAQSPKNYFTSYENWLQLSTALIAALLTHHENRWGNGYLPVWKFHLAGLSMILAWGELMLMIGRIPALGVYIQMFTLVLFDFVKFFATYACLILAFVFSFSILFQNRDPFRAPWGGLVSTLVMLTGEYEYNEVLFYNPDAPLSFPGTAHVIFLLFIFVVSIVMINLLIGLAVNDIQTLQNSARLERLVRQTELIAHMESTVFGKWLWFLPVRLRKRLHETALVFPRGQFRPRFRPNHPQEKRLPRQLLDAAYQLAKAKNQRNKATEPTKLEKLLTWEDVNQIKGLLNRHYGRCDAKEQKAMQAEVDSLMEKLDMTLKRIQQG</sequence>
<keyword evidence="5" id="KW-0677">Repeat</keyword>
<dbReference type="SMART" id="SM00248">
    <property type="entry name" value="ANK"/>
    <property type="match status" value="9"/>
</dbReference>
<reference evidence="15" key="1">
    <citation type="submission" date="2020-11" db="EMBL/GenBank/DDBJ databases">
        <authorList>
            <person name="Tran Van P."/>
        </authorList>
    </citation>
    <scope>NUCLEOTIDE SEQUENCE</scope>
</reference>
<dbReference type="GO" id="GO:0005216">
    <property type="term" value="F:monoatomic ion channel activity"/>
    <property type="evidence" value="ECO:0007669"/>
    <property type="project" value="InterPro"/>
</dbReference>
<dbReference type="EMBL" id="OB660533">
    <property type="protein sequence ID" value="CAD7225242.1"/>
    <property type="molecule type" value="Genomic_DNA"/>
</dbReference>
<evidence type="ECO:0000259" key="14">
    <source>
        <dbReference type="Pfam" id="PF00520"/>
    </source>
</evidence>
<dbReference type="AlphaFoldDB" id="A0A7R8ZI40"/>
<dbReference type="Gene3D" id="1.25.40.20">
    <property type="entry name" value="Ankyrin repeat-containing domain"/>
    <property type="match status" value="2"/>
</dbReference>
<dbReference type="GO" id="GO:0034703">
    <property type="term" value="C:cation channel complex"/>
    <property type="evidence" value="ECO:0007669"/>
    <property type="project" value="UniProtKB-ARBA"/>
</dbReference>
<evidence type="ECO:0000256" key="5">
    <source>
        <dbReference type="ARBA" id="ARBA00022737"/>
    </source>
</evidence>
<keyword evidence="7" id="KW-0040">ANK repeat</keyword>
<protein>
    <recommendedName>
        <fullName evidence="14">Ion transport domain-containing protein</fullName>
    </recommendedName>
</protein>
<dbReference type="SUPFAM" id="SSF48403">
    <property type="entry name" value="Ankyrin repeat"/>
    <property type="match status" value="1"/>
</dbReference>
<evidence type="ECO:0000256" key="4">
    <source>
        <dbReference type="ARBA" id="ARBA00022692"/>
    </source>
</evidence>
<feature type="transmembrane region" description="Helical" evidence="13">
    <location>
        <begin position="873"/>
        <end position="892"/>
    </location>
</feature>
<evidence type="ECO:0000256" key="8">
    <source>
        <dbReference type="ARBA" id="ARBA00023065"/>
    </source>
</evidence>
<feature type="transmembrane region" description="Helical" evidence="13">
    <location>
        <begin position="938"/>
        <end position="960"/>
    </location>
</feature>
<dbReference type="InterPro" id="IPR052076">
    <property type="entry name" value="TRP_cation_channel"/>
</dbReference>
<comment type="subcellular location">
    <subcellularLocation>
        <location evidence="1">Membrane</location>
        <topology evidence="1">Multi-pass membrane protein</topology>
    </subcellularLocation>
</comment>
<dbReference type="PANTHER" id="PTHR47143">
    <property type="entry name" value="TRANSIENT RECEPTOR POTENTIAL CATION CHANNEL PROTEIN PAINLESS"/>
    <property type="match status" value="1"/>
</dbReference>
<keyword evidence="8" id="KW-0406">Ion transport</keyword>
<dbReference type="PROSITE" id="PS50297">
    <property type="entry name" value="ANK_REP_REGION"/>
    <property type="match status" value="7"/>
</dbReference>
<evidence type="ECO:0000256" key="12">
    <source>
        <dbReference type="SAM" id="MobiDB-lite"/>
    </source>
</evidence>
<dbReference type="Pfam" id="PF00520">
    <property type="entry name" value="Ion_trans"/>
    <property type="match status" value="1"/>
</dbReference>
<dbReference type="InterPro" id="IPR005821">
    <property type="entry name" value="Ion_trans_dom"/>
</dbReference>
<accession>A0A7R8ZI40</accession>
<evidence type="ECO:0000256" key="10">
    <source>
        <dbReference type="ARBA" id="ARBA00023180"/>
    </source>
</evidence>
<evidence type="ECO:0000256" key="2">
    <source>
        <dbReference type="ARBA" id="ARBA00022448"/>
    </source>
</evidence>
<keyword evidence="3" id="KW-0716">Sensory transduction</keyword>
<dbReference type="Pfam" id="PF12796">
    <property type="entry name" value="Ank_2"/>
    <property type="match status" value="3"/>
</dbReference>
<keyword evidence="11" id="KW-0407">Ion channel</keyword>
<keyword evidence="4 13" id="KW-0812">Transmembrane</keyword>
<dbReference type="Pfam" id="PF00023">
    <property type="entry name" value="Ank"/>
    <property type="match status" value="1"/>
</dbReference>
<feature type="transmembrane region" description="Helical" evidence="13">
    <location>
        <begin position="767"/>
        <end position="783"/>
    </location>
</feature>
<evidence type="ECO:0000256" key="7">
    <source>
        <dbReference type="ARBA" id="ARBA00023043"/>
    </source>
</evidence>
<evidence type="ECO:0000256" key="9">
    <source>
        <dbReference type="ARBA" id="ARBA00023136"/>
    </source>
</evidence>
<feature type="domain" description="Ion transport" evidence="14">
    <location>
        <begin position="714"/>
        <end position="969"/>
    </location>
</feature>
<dbReference type="InterPro" id="IPR036770">
    <property type="entry name" value="Ankyrin_rpt-contain_sf"/>
</dbReference>
<evidence type="ECO:0000313" key="15">
    <source>
        <dbReference type="EMBL" id="CAD7225242.1"/>
    </source>
</evidence>
<evidence type="ECO:0000256" key="6">
    <source>
        <dbReference type="ARBA" id="ARBA00022989"/>
    </source>
</evidence>
<dbReference type="OrthoDB" id="7464126at2759"/>
<evidence type="ECO:0000256" key="3">
    <source>
        <dbReference type="ARBA" id="ARBA00022606"/>
    </source>
</evidence>
<feature type="transmembrane region" description="Helical" evidence="13">
    <location>
        <begin position="706"/>
        <end position="725"/>
    </location>
</feature>
<keyword evidence="2" id="KW-0813">Transport</keyword>